<dbReference type="GO" id="GO:0000160">
    <property type="term" value="P:phosphorelay signal transduction system"/>
    <property type="evidence" value="ECO:0007669"/>
    <property type="project" value="InterPro"/>
</dbReference>
<organism evidence="4 5">
    <name type="scientific">Hyphomonas atlantica</name>
    <dbReference type="NCBI Taxonomy" id="1280948"/>
    <lineage>
        <taxon>Bacteria</taxon>
        <taxon>Pseudomonadati</taxon>
        <taxon>Pseudomonadota</taxon>
        <taxon>Alphaproteobacteria</taxon>
        <taxon>Hyphomonadales</taxon>
        <taxon>Hyphomonadaceae</taxon>
        <taxon>Hyphomonas</taxon>
    </lineage>
</organism>
<dbReference type="Gene3D" id="1.20.140.160">
    <property type="match status" value="1"/>
</dbReference>
<dbReference type="InterPro" id="IPR011006">
    <property type="entry name" value="CheY-like_superfamily"/>
</dbReference>
<dbReference type="SMART" id="SM00448">
    <property type="entry name" value="REC"/>
    <property type="match status" value="1"/>
</dbReference>
<evidence type="ECO:0000313" key="4">
    <source>
        <dbReference type="EMBL" id="HAE93804.1"/>
    </source>
</evidence>
<dbReference type="Proteomes" id="UP000259173">
    <property type="component" value="Unassembled WGS sequence"/>
</dbReference>
<dbReference type="AlphaFoldDB" id="A0A3B9KZ30"/>
<feature type="modified residue" description="4-aspartylphosphate" evidence="2">
    <location>
        <position position="199"/>
    </location>
</feature>
<proteinExistence type="predicted"/>
<dbReference type="EMBL" id="DMBR01000133">
    <property type="protein sequence ID" value="HAE93804.1"/>
    <property type="molecule type" value="Genomic_DNA"/>
</dbReference>
<evidence type="ECO:0000313" key="5">
    <source>
        <dbReference type="Proteomes" id="UP000259173"/>
    </source>
</evidence>
<dbReference type="Pfam" id="PF00072">
    <property type="entry name" value="Response_reg"/>
    <property type="match status" value="1"/>
</dbReference>
<feature type="domain" description="Response regulatory" evidence="3">
    <location>
        <begin position="149"/>
        <end position="264"/>
    </location>
</feature>
<reference evidence="4 5" key="1">
    <citation type="journal article" date="2018" name="Nat. Biotechnol.">
        <title>A standardized bacterial taxonomy based on genome phylogeny substantially revises the tree of life.</title>
        <authorList>
            <person name="Parks D.H."/>
            <person name="Chuvochina M."/>
            <person name="Waite D.W."/>
            <person name="Rinke C."/>
            <person name="Skarshewski A."/>
            <person name="Chaumeil P.A."/>
            <person name="Hugenholtz P."/>
        </authorList>
    </citation>
    <scope>NUCLEOTIDE SEQUENCE [LARGE SCALE GENOMIC DNA]</scope>
    <source>
        <strain evidence="4">UBA8557</strain>
    </source>
</reference>
<dbReference type="PANTHER" id="PTHR44591:SF3">
    <property type="entry name" value="RESPONSE REGULATORY DOMAIN-CONTAINING PROTEIN"/>
    <property type="match status" value="1"/>
</dbReference>
<name>A0A3B9KZ30_9PROT</name>
<dbReference type="InterPro" id="IPR050595">
    <property type="entry name" value="Bact_response_regulator"/>
</dbReference>
<evidence type="ECO:0000256" key="1">
    <source>
        <dbReference type="ARBA" id="ARBA00022553"/>
    </source>
</evidence>
<protein>
    <recommendedName>
        <fullName evidence="3">Response regulatory domain-containing protein</fullName>
    </recommendedName>
</protein>
<dbReference type="Gene3D" id="3.40.50.2300">
    <property type="match status" value="1"/>
</dbReference>
<accession>A0A3B9KZ30</accession>
<sequence>MLASKPWPDIKKRGPFLIFKAVSEALPSLRSYAHLLIEDTVAGDEIVGHVLKDLVYDDETSECQEVSREDLFQSVDARLLNHLQAMSDGGAALETLRGLTLYERRCLLLTAIGRFEPCQVARITGISLGTVEYVLNRVRPIVSAARCTGVLIIEDEPHMAELLGVLVEQSGHHVAGIAHTLDEAVELARSKQFELILSDIQLHHSESGKDAVQKICSLVGWRIPTVYITAHPERVSPEEAAQADGLISKPFDIWRVREAIDGALGRATAHQQAG</sequence>
<gene>
    <name evidence="4" type="ORF">DCG65_04540</name>
</gene>
<dbReference type="PANTHER" id="PTHR44591">
    <property type="entry name" value="STRESS RESPONSE REGULATOR PROTEIN 1"/>
    <property type="match status" value="1"/>
</dbReference>
<evidence type="ECO:0000259" key="3">
    <source>
        <dbReference type="PROSITE" id="PS50110"/>
    </source>
</evidence>
<dbReference type="PROSITE" id="PS50110">
    <property type="entry name" value="RESPONSE_REGULATORY"/>
    <property type="match status" value="1"/>
</dbReference>
<comment type="caution">
    <text evidence="4">The sequence shown here is derived from an EMBL/GenBank/DDBJ whole genome shotgun (WGS) entry which is preliminary data.</text>
</comment>
<dbReference type="SUPFAM" id="SSF52172">
    <property type="entry name" value="CheY-like"/>
    <property type="match status" value="1"/>
</dbReference>
<keyword evidence="1 2" id="KW-0597">Phosphoprotein</keyword>
<evidence type="ECO:0000256" key="2">
    <source>
        <dbReference type="PROSITE-ProRule" id="PRU00169"/>
    </source>
</evidence>
<dbReference type="InterPro" id="IPR001789">
    <property type="entry name" value="Sig_transdc_resp-reg_receiver"/>
</dbReference>